<keyword evidence="1" id="KW-0732">Signal</keyword>
<name>A0A6V7KI40_9HYME</name>
<dbReference type="InterPro" id="IPR021730">
    <property type="entry name" value="YdbH"/>
</dbReference>
<dbReference type="EMBL" id="CADCXW020000102">
    <property type="protein sequence ID" value="CAD1562120.1"/>
    <property type="molecule type" value="Genomic_DNA"/>
</dbReference>
<sequence>MLLVLVIWYTSPQWLAAVARRVLPEGASFILKSRPVWHQGVNTAGVRIAVGYCVLLDVDNIQLARAQQRWRVDIDRLTLDTACLPASSDDAEPALLAQWQARLFAADINIGRLAVLPWDSYAGKVQLVIERQQLSLRYQSELLSLTAKVEGAHFTLDSAEFTAPDVASRLVLCGEADLADSVSQPPLRGALQGRMESGSIPDPLTVALNWQGPQGVLRLEAQHDSTPLVSLPWKMSPDRIDIENGIWRWPYAAQPLSGNVSMTLHDWREGWQQTRIDVRLNMLTQGHNGRANAVLVLGPGRVGLIDSALRFQLTGQANLADISLSATIPGEIRGSVINPTLALLPGSLLRAWGDLRRRRCWRRRAGRWPV</sequence>
<dbReference type="AlphaFoldDB" id="A0A6V7KI40"/>
<protein>
    <recommendedName>
        <fullName evidence="3">Dicarboxylate transport domain-containing protein</fullName>
    </recommendedName>
</protein>
<evidence type="ECO:0008006" key="3">
    <source>
        <dbReference type="Google" id="ProtNLM"/>
    </source>
</evidence>
<gene>
    <name evidence="2" type="ORF">BBRV_LOCUS76432</name>
</gene>
<reference evidence="2" key="1">
    <citation type="submission" date="2020-07" db="EMBL/GenBank/DDBJ databases">
        <authorList>
            <person name="Ferguson B K."/>
        </authorList>
    </citation>
    <scope>NUCLEOTIDE SEQUENCE</scope>
    <source>
        <strain evidence="2">L06</strain>
    </source>
</reference>
<organism evidence="2">
    <name type="scientific">Bracon brevicornis</name>
    <dbReference type="NCBI Taxonomy" id="1563983"/>
    <lineage>
        <taxon>Eukaryota</taxon>
        <taxon>Metazoa</taxon>
        <taxon>Ecdysozoa</taxon>
        <taxon>Arthropoda</taxon>
        <taxon>Hexapoda</taxon>
        <taxon>Insecta</taxon>
        <taxon>Pterygota</taxon>
        <taxon>Neoptera</taxon>
        <taxon>Endopterygota</taxon>
        <taxon>Hymenoptera</taxon>
        <taxon>Apocrita</taxon>
        <taxon>Ichneumonoidea</taxon>
        <taxon>Braconidae</taxon>
        <taxon>Braconinae</taxon>
        <taxon>Bracon</taxon>
    </lineage>
</organism>
<dbReference type="Pfam" id="PF11739">
    <property type="entry name" value="YdbH-like"/>
    <property type="match status" value="1"/>
</dbReference>
<evidence type="ECO:0000313" key="2">
    <source>
        <dbReference type="EMBL" id="CAD1562120.1"/>
    </source>
</evidence>
<feature type="signal peptide" evidence="1">
    <location>
        <begin position="1"/>
        <end position="16"/>
    </location>
</feature>
<proteinExistence type="predicted"/>
<feature type="chain" id="PRO_5028466106" description="Dicarboxylate transport domain-containing protein" evidence="1">
    <location>
        <begin position="17"/>
        <end position="370"/>
    </location>
</feature>
<accession>A0A6V7KI40</accession>
<evidence type="ECO:0000256" key="1">
    <source>
        <dbReference type="SAM" id="SignalP"/>
    </source>
</evidence>